<gene>
    <name evidence="2" type="ORF">ACA29_05360</name>
</gene>
<name>A0A0Q9Y1T8_9BACI</name>
<protein>
    <recommendedName>
        <fullName evidence="4">NADH dehydrogenase subunit 4</fullName>
    </recommendedName>
</protein>
<dbReference type="AlphaFoldDB" id="A0A0Q9Y1T8"/>
<dbReference type="PATRIC" id="fig|217031.4.peg.1797"/>
<dbReference type="Proteomes" id="UP000053881">
    <property type="component" value="Unassembled WGS sequence"/>
</dbReference>
<evidence type="ECO:0000313" key="2">
    <source>
        <dbReference type="EMBL" id="KRG14957.1"/>
    </source>
</evidence>
<sequence>MVLLFWPFMLASIVFSFIALSKKKKPMFLVISCFLIIPYSLYLAVTPLFRWWGGIFPFFYLGAAFLLRKNMKGLSGMLILPVIILIGWLGYIIITP</sequence>
<accession>A0A0Q9Y1T8</accession>
<feature type="transmembrane region" description="Helical" evidence="1">
    <location>
        <begin position="6"/>
        <end position="21"/>
    </location>
</feature>
<evidence type="ECO:0000313" key="3">
    <source>
        <dbReference type="Proteomes" id="UP000053881"/>
    </source>
</evidence>
<reference evidence="2 3" key="1">
    <citation type="submission" date="2015-06" db="EMBL/GenBank/DDBJ databases">
        <title>Genome sequencing project of Bacillus galactosidilyticus PL133.</title>
        <authorList>
            <person name="Gaiero J."/>
            <person name="Nicol R."/>
            <person name="Habash M."/>
        </authorList>
    </citation>
    <scope>NUCLEOTIDE SEQUENCE [LARGE SCALE GENOMIC DNA]</scope>
    <source>
        <strain evidence="2 3">PL133</strain>
    </source>
</reference>
<feature type="transmembrane region" description="Helical" evidence="1">
    <location>
        <begin position="28"/>
        <end position="45"/>
    </location>
</feature>
<keyword evidence="1" id="KW-0472">Membrane</keyword>
<comment type="caution">
    <text evidence="2">The sequence shown here is derived from an EMBL/GenBank/DDBJ whole genome shotgun (WGS) entry which is preliminary data.</text>
</comment>
<feature type="transmembrane region" description="Helical" evidence="1">
    <location>
        <begin position="51"/>
        <end position="67"/>
    </location>
</feature>
<organism evidence="2 3">
    <name type="scientific">Lederbergia galactosidilytica</name>
    <dbReference type="NCBI Taxonomy" id="217031"/>
    <lineage>
        <taxon>Bacteria</taxon>
        <taxon>Bacillati</taxon>
        <taxon>Bacillota</taxon>
        <taxon>Bacilli</taxon>
        <taxon>Bacillales</taxon>
        <taxon>Bacillaceae</taxon>
        <taxon>Lederbergia</taxon>
    </lineage>
</organism>
<keyword evidence="1" id="KW-0812">Transmembrane</keyword>
<evidence type="ECO:0000256" key="1">
    <source>
        <dbReference type="SAM" id="Phobius"/>
    </source>
</evidence>
<proteinExistence type="predicted"/>
<evidence type="ECO:0008006" key="4">
    <source>
        <dbReference type="Google" id="ProtNLM"/>
    </source>
</evidence>
<feature type="transmembrane region" description="Helical" evidence="1">
    <location>
        <begin position="74"/>
        <end position="94"/>
    </location>
</feature>
<dbReference type="EMBL" id="LGPB01000055">
    <property type="protein sequence ID" value="KRG14957.1"/>
    <property type="molecule type" value="Genomic_DNA"/>
</dbReference>
<keyword evidence="1" id="KW-1133">Transmembrane helix</keyword>